<dbReference type="Proteomes" id="UP001597034">
    <property type="component" value="Unassembled WGS sequence"/>
</dbReference>
<feature type="coiled-coil region" evidence="1">
    <location>
        <begin position="38"/>
        <end position="65"/>
    </location>
</feature>
<evidence type="ECO:0000313" key="4">
    <source>
        <dbReference type="Proteomes" id="UP001597034"/>
    </source>
</evidence>
<dbReference type="AlphaFoldDB" id="A0ABD6DIN6"/>
<keyword evidence="2" id="KW-0472">Membrane</keyword>
<evidence type="ECO:0000256" key="2">
    <source>
        <dbReference type="SAM" id="Phobius"/>
    </source>
</evidence>
<organism evidence="3 4">
    <name type="scientific">Haloarchaeobius litoreus</name>
    <dbReference type="NCBI Taxonomy" id="755306"/>
    <lineage>
        <taxon>Archaea</taxon>
        <taxon>Methanobacteriati</taxon>
        <taxon>Methanobacteriota</taxon>
        <taxon>Stenosarchaea group</taxon>
        <taxon>Halobacteria</taxon>
        <taxon>Halobacteriales</taxon>
        <taxon>Halorubellaceae</taxon>
        <taxon>Haloarchaeobius</taxon>
    </lineage>
</organism>
<protein>
    <recommendedName>
        <fullName evidence="5">CcmD family protein</fullName>
    </recommendedName>
</protein>
<sequence length="66" mass="7958">MNEVALVYYGGGTLLFFFWVYGIVSFVRDLRRTYVPALRKLLTARRAKKQQRAEAEQREERERQLY</sequence>
<keyword evidence="2" id="KW-0812">Transmembrane</keyword>
<proteinExistence type="predicted"/>
<name>A0ABD6DIN6_9EURY</name>
<evidence type="ECO:0000313" key="3">
    <source>
        <dbReference type="EMBL" id="MFD1645872.1"/>
    </source>
</evidence>
<evidence type="ECO:0000256" key="1">
    <source>
        <dbReference type="SAM" id="Coils"/>
    </source>
</evidence>
<dbReference type="EMBL" id="JBHUDO010000002">
    <property type="protein sequence ID" value="MFD1645872.1"/>
    <property type="molecule type" value="Genomic_DNA"/>
</dbReference>
<evidence type="ECO:0008006" key="5">
    <source>
        <dbReference type="Google" id="ProtNLM"/>
    </source>
</evidence>
<reference evidence="3 4" key="1">
    <citation type="journal article" date="2019" name="Int. J. Syst. Evol. Microbiol.">
        <title>The Global Catalogue of Microorganisms (GCM) 10K type strain sequencing project: providing services to taxonomists for standard genome sequencing and annotation.</title>
        <authorList>
            <consortium name="The Broad Institute Genomics Platform"/>
            <consortium name="The Broad Institute Genome Sequencing Center for Infectious Disease"/>
            <person name="Wu L."/>
            <person name="Ma J."/>
        </authorList>
    </citation>
    <scope>NUCLEOTIDE SEQUENCE [LARGE SCALE GENOMIC DNA]</scope>
    <source>
        <strain evidence="3 4">CGMCC 1.10390</strain>
    </source>
</reference>
<dbReference type="InterPro" id="IPR058318">
    <property type="entry name" value="DUF8005"/>
</dbReference>
<feature type="transmembrane region" description="Helical" evidence="2">
    <location>
        <begin position="6"/>
        <end position="27"/>
    </location>
</feature>
<keyword evidence="4" id="KW-1185">Reference proteome</keyword>
<gene>
    <name evidence="3" type="ORF">ACFSBL_09265</name>
</gene>
<keyword evidence="2" id="KW-1133">Transmembrane helix</keyword>
<dbReference type="Pfam" id="PF26027">
    <property type="entry name" value="DUF8005"/>
    <property type="match status" value="1"/>
</dbReference>
<dbReference type="RefSeq" id="WP_256398605.1">
    <property type="nucleotide sequence ID" value="NZ_JANHJR010000001.1"/>
</dbReference>
<accession>A0ABD6DIN6</accession>
<comment type="caution">
    <text evidence="3">The sequence shown here is derived from an EMBL/GenBank/DDBJ whole genome shotgun (WGS) entry which is preliminary data.</text>
</comment>
<keyword evidence="1" id="KW-0175">Coiled coil</keyword>